<accession>A0A382ICW2</accession>
<organism evidence="1">
    <name type="scientific">marine metagenome</name>
    <dbReference type="NCBI Taxonomy" id="408172"/>
    <lineage>
        <taxon>unclassified sequences</taxon>
        <taxon>metagenomes</taxon>
        <taxon>ecological metagenomes</taxon>
    </lineage>
</organism>
<reference evidence="1" key="1">
    <citation type="submission" date="2018-05" db="EMBL/GenBank/DDBJ databases">
        <authorList>
            <person name="Lanie J.A."/>
            <person name="Ng W.-L."/>
            <person name="Kazmierczak K.M."/>
            <person name="Andrzejewski T.M."/>
            <person name="Davidsen T.M."/>
            <person name="Wayne K.J."/>
            <person name="Tettelin H."/>
            <person name="Glass J.I."/>
            <person name="Rusch D."/>
            <person name="Podicherti R."/>
            <person name="Tsui H.-C.T."/>
            <person name="Winkler M.E."/>
        </authorList>
    </citation>
    <scope>NUCLEOTIDE SEQUENCE</scope>
</reference>
<gene>
    <name evidence="1" type="ORF">METZ01_LOCUS250290</name>
</gene>
<dbReference type="SUPFAM" id="SSF50494">
    <property type="entry name" value="Trypsin-like serine proteases"/>
    <property type="match status" value="1"/>
</dbReference>
<dbReference type="AlphaFoldDB" id="A0A382ICW2"/>
<dbReference type="PRINTS" id="PR00834">
    <property type="entry name" value="PROTEASES2C"/>
</dbReference>
<dbReference type="InterPro" id="IPR001940">
    <property type="entry name" value="Peptidase_S1C"/>
</dbReference>
<dbReference type="InterPro" id="IPR043504">
    <property type="entry name" value="Peptidase_S1_PA_chymotrypsin"/>
</dbReference>
<name>A0A382ICW2_9ZZZZ</name>
<evidence type="ECO:0000313" key="1">
    <source>
        <dbReference type="EMBL" id="SVB97436.1"/>
    </source>
</evidence>
<dbReference type="GO" id="GO:0006508">
    <property type="term" value="P:proteolysis"/>
    <property type="evidence" value="ECO:0007669"/>
    <property type="project" value="InterPro"/>
</dbReference>
<dbReference type="Gene3D" id="2.40.10.10">
    <property type="entry name" value="Trypsin-like serine proteases"/>
    <property type="match status" value="2"/>
</dbReference>
<protein>
    <recommendedName>
        <fullName evidence="2">PDZ domain-containing protein</fullName>
    </recommendedName>
</protein>
<evidence type="ECO:0008006" key="2">
    <source>
        <dbReference type="Google" id="ProtNLM"/>
    </source>
</evidence>
<dbReference type="PANTHER" id="PTHR46366:SF1">
    <property type="entry name" value="PDZ DOMAIN-CONTAINING PROTEIN C1685.05"/>
    <property type="match status" value="1"/>
</dbReference>
<sequence length="383" mass="43019">MVFMKVKQQSVCFHIRNLLILTGIACCVFEGIAEHNWNKQIKDFKPMVVNIETSSEIAFETESKGTSFATGFIIDAERGIIATNRHVTGSSPSYVKINFYDGSFTEARVLYYNPTHDFGFYQIYPEEVPFALQAVQLGSWKALALGDELLLIGNNEKEEYSIKFGTVANLNVDKGDRHSSYIHTTFDRTGGSSGSPVWSTKGEVVAIHARGTDTSSFELPIEYLIDALKQIQNNSKIQHGEIGVDLELISIGEAIKHFKLPEASRLEIGPSEASTPKVMQIASIIPRTTGNKLLRASDIIYRINGQLIRDDLYSFDFILNEQVDNTISLEVYRNGENIVVDVPVENLEQRKISRFARFSGSIFHDITPKLRRLLYFEGNGVYL</sequence>
<dbReference type="Pfam" id="PF13365">
    <property type="entry name" value="Trypsin_2"/>
    <property type="match status" value="1"/>
</dbReference>
<dbReference type="SUPFAM" id="SSF50156">
    <property type="entry name" value="PDZ domain-like"/>
    <property type="match status" value="1"/>
</dbReference>
<dbReference type="Gene3D" id="2.30.42.10">
    <property type="match status" value="1"/>
</dbReference>
<proteinExistence type="predicted"/>
<dbReference type="PANTHER" id="PTHR46366">
    <property type="entry name" value="PRO-APOPTOTIC SERINE PROTEASE NMA111"/>
    <property type="match status" value="1"/>
</dbReference>
<feature type="non-terminal residue" evidence="1">
    <location>
        <position position="383"/>
    </location>
</feature>
<dbReference type="EMBL" id="UINC01066579">
    <property type="protein sequence ID" value="SVB97436.1"/>
    <property type="molecule type" value="Genomic_DNA"/>
</dbReference>
<dbReference type="InterPro" id="IPR009003">
    <property type="entry name" value="Peptidase_S1_PA"/>
</dbReference>
<dbReference type="InterPro" id="IPR036034">
    <property type="entry name" value="PDZ_sf"/>
</dbReference>
<dbReference type="GO" id="GO:0004252">
    <property type="term" value="F:serine-type endopeptidase activity"/>
    <property type="evidence" value="ECO:0007669"/>
    <property type="project" value="InterPro"/>
</dbReference>